<reference evidence="1" key="1">
    <citation type="submission" date="2019-04" db="EMBL/GenBank/DDBJ databases">
        <title>Microbes associate with the intestines of laboratory mice.</title>
        <authorList>
            <person name="Navarre W."/>
            <person name="Wong E."/>
            <person name="Huang K."/>
            <person name="Tropini C."/>
            <person name="Ng K."/>
            <person name="Yu B."/>
        </authorList>
    </citation>
    <scope>NUCLEOTIDE SEQUENCE</scope>
    <source>
        <strain evidence="1">NM04_E33</strain>
    </source>
</reference>
<protein>
    <submittedName>
        <fullName evidence="1">Pantoate--beta-alanine ligase</fullName>
        <ecNumber evidence="1">6.3.2.1</ecNumber>
    </submittedName>
</protein>
<organism evidence="1 2">
    <name type="scientific">Lepagella muris</name>
    <dbReference type="NCBI Taxonomy" id="3032870"/>
    <lineage>
        <taxon>Bacteria</taxon>
        <taxon>Pseudomonadati</taxon>
        <taxon>Bacteroidota</taxon>
        <taxon>Bacteroidia</taxon>
        <taxon>Bacteroidales</taxon>
        <taxon>Muribaculaceae</taxon>
        <taxon>Lepagella</taxon>
    </lineage>
</organism>
<evidence type="ECO:0000313" key="1">
    <source>
        <dbReference type="EMBL" id="TGY76854.1"/>
    </source>
</evidence>
<evidence type="ECO:0000313" key="2">
    <source>
        <dbReference type="Proteomes" id="UP000306319"/>
    </source>
</evidence>
<dbReference type="EMBL" id="SRYB01000035">
    <property type="protein sequence ID" value="TGY76854.1"/>
    <property type="molecule type" value="Genomic_DNA"/>
</dbReference>
<dbReference type="EC" id="6.3.2.1" evidence="1"/>
<comment type="caution">
    <text evidence="1">The sequence shown here is derived from an EMBL/GenBank/DDBJ whole genome shotgun (WGS) entry which is preliminary data.</text>
</comment>
<gene>
    <name evidence="1" type="ORF">E5331_17265</name>
</gene>
<proteinExistence type="predicted"/>
<name>A0AC61RAY9_9BACT</name>
<keyword evidence="2" id="KW-1185">Reference proteome</keyword>
<accession>A0AC61RAY9</accession>
<dbReference type="Proteomes" id="UP000306319">
    <property type="component" value="Unassembled WGS sequence"/>
</dbReference>
<sequence>MIILRTIDEVSRYVAEQRQRGASIGLVPTMGALHAGHISLVEKCVSENDVTIVSVFVNPTQFNNPADLASYPRKEDDDFRLLSAAGASAVFAPGVEEIYPGGIDAQPEHHFELGMAAEVMEGKYRPGHFQGVAQIVSKLFRMVTPDRAYFGEKDFQQIAVIRNMIKSEGIKVDIVACPIKRADDGLALSSRNALLTPEQREVAPEIHAALRNSVEYSKTHSVRATHDSVVERINAVPHMEVEYFEIVDARTLAAIDEWEESPWVVGCITVYCGKVRLIDNIAYRLPKE</sequence>
<keyword evidence="1" id="KW-0436">Ligase</keyword>